<dbReference type="AlphaFoldDB" id="A0A0G4I304"/>
<keyword evidence="2" id="KW-0472">Membrane</keyword>
<organism evidence="3">
    <name type="scientific">Chromera velia CCMP2878</name>
    <dbReference type="NCBI Taxonomy" id="1169474"/>
    <lineage>
        <taxon>Eukaryota</taxon>
        <taxon>Sar</taxon>
        <taxon>Alveolata</taxon>
        <taxon>Colpodellida</taxon>
        <taxon>Chromeraceae</taxon>
        <taxon>Chromera</taxon>
    </lineage>
</organism>
<feature type="non-terminal residue" evidence="3">
    <location>
        <position position="1"/>
    </location>
</feature>
<evidence type="ECO:0000313" key="3">
    <source>
        <dbReference type="EMBL" id="CEM51323.1"/>
    </source>
</evidence>
<gene>
    <name evidence="3" type="ORF">Cvel_35300</name>
</gene>
<accession>A0A0G4I304</accession>
<name>A0A0G4I304_9ALVE</name>
<feature type="transmembrane region" description="Helical" evidence="2">
    <location>
        <begin position="87"/>
        <end position="106"/>
    </location>
</feature>
<feature type="region of interest" description="Disordered" evidence="1">
    <location>
        <begin position="1"/>
        <end position="32"/>
    </location>
</feature>
<feature type="compositionally biased region" description="Acidic residues" evidence="1">
    <location>
        <begin position="12"/>
        <end position="27"/>
    </location>
</feature>
<keyword evidence="2" id="KW-0812">Transmembrane</keyword>
<proteinExistence type="predicted"/>
<dbReference type="VEuPathDB" id="CryptoDB:Cvel_35300"/>
<reference evidence="3" key="1">
    <citation type="submission" date="2014-11" db="EMBL/GenBank/DDBJ databases">
        <authorList>
            <person name="Otto D Thomas"/>
            <person name="Naeem Raeece"/>
        </authorList>
    </citation>
    <scope>NUCLEOTIDE SEQUENCE</scope>
</reference>
<protein>
    <submittedName>
        <fullName evidence="3">Uncharacterized protein</fullName>
    </submittedName>
</protein>
<keyword evidence="2" id="KW-1133">Transmembrane helix</keyword>
<dbReference type="EMBL" id="CDMZ01004916">
    <property type="protein sequence ID" value="CEM51323.1"/>
    <property type="molecule type" value="Genomic_DNA"/>
</dbReference>
<evidence type="ECO:0000256" key="2">
    <source>
        <dbReference type="SAM" id="Phobius"/>
    </source>
</evidence>
<evidence type="ECO:0000256" key="1">
    <source>
        <dbReference type="SAM" id="MobiDB-lite"/>
    </source>
</evidence>
<sequence length="108" mass="11988">LDLSPLSSLLMAEEEGGEKEKEEEDAVEGLSKNDVEKLMDEEMKQRDLLKPKIVPFKPPAEANYSEGMKNRLRNEAGFNPDDASRNILLLVLIVGVLVVVGGKGIFYQ</sequence>